<reference evidence="2 3" key="1">
    <citation type="submission" date="2024-03" db="EMBL/GenBank/DDBJ databases">
        <authorList>
            <person name="Gkanogiannis A."/>
            <person name="Becerra Lopez-Lavalle L."/>
        </authorList>
    </citation>
    <scope>NUCLEOTIDE SEQUENCE [LARGE SCALE GENOMIC DNA]</scope>
</reference>
<evidence type="ECO:0000313" key="3">
    <source>
        <dbReference type="Proteomes" id="UP001642487"/>
    </source>
</evidence>
<dbReference type="Proteomes" id="UP001642487">
    <property type="component" value="Chromosome 2"/>
</dbReference>
<evidence type="ECO:0000313" key="2">
    <source>
        <dbReference type="EMBL" id="CAK9314449.1"/>
    </source>
</evidence>
<keyword evidence="3" id="KW-1185">Reference proteome</keyword>
<dbReference type="EMBL" id="OZ021736">
    <property type="protein sequence ID" value="CAK9314449.1"/>
    <property type="molecule type" value="Genomic_DNA"/>
</dbReference>
<feature type="non-terminal residue" evidence="2">
    <location>
        <position position="59"/>
    </location>
</feature>
<gene>
    <name evidence="2" type="ORF">CITCOLO1_LOCUS6202</name>
</gene>
<name>A0ABP0Y205_9ROSI</name>
<accession>A0ABP0Y205</accession>
<sequence>METPLSAKNLTSLIAKPNNETNQVEVGPTDGLKGAKGRTNPNGLGPTTCFKGPLIGSIV</sequence>
<proteinExistence type="predicted"/>
<feature type="region of interest" description="Disordered" evidence="1">
    <location>
        <begin position="13"/>
        <end position="48"/>
    </location>
</feature>
<protein>
    <submittedName>
        <fullName evidence="2">Uncharacterized protein</fullName>
    </submittedName>
</protein>
<organism evidence="2 3">
    <name type="scientific">Citrullus colocynthis</name>
    <name type="common">colocynth</name>
    <dbReference type="NCBI Taxonomy" id="252529"/>
    <lineage>
        <taxon>Eukaryota</taxon>
        <taxon>Viridiplantae</taxon>
        <taxon>Streptophyta</taxon>
        <taxon>Embryophyta</taxon>
        <taxon>Tracheophyta</taxon>
        <taxon>Spermatophyta</taxon>
        <taxon>Magnoliopsida</taxon>
        <taxon>eudicotyledons</taxon>
        <taxon>Gunneridae</taxon>
        <taxon>Pentapetalae</taxon>
        <taxon>rosids</taxon>
        <taxon>fabids</taxon>
        <taxon>Cucurbitales</taxon>
        <taxon>Cucurbitaceae</taxon>
        <taxon>Benincaseae</taxon>
        <taxon>Citrullus</taxon>
    </lineage>
</organism>
<feature type="compositionally biased region" description="Polar residues" evidence="1">
    <location>
        <begin position="13"/>
        <end position="24"/>
    </location>
</feature>
<evidence type="ECO:0000256" key="1">
    <source>
        <dbReference type="SAM" id="MobiDB-lite"/>
    </source>
</evidence>